<sequence>MLYQGFTIDDPPSGLKGPILIKNDTEFTGSWSTESGSKLTLVLDFELMNVDDGKLVAVLWDEGAKIKNHKASAKFTMYAPQTITLPATFIARSWASTPSGPNCFVVRYAFYTL</sequence>
<proteinExistence type="predicted"/>
<name>A0ABN7UAF3_GIGMA</name>
<dbReference type="EMBL" id="CAJVQB010001763">
    <property type="protein sequence ID" value="CAG8549099.1"/>
    <property type="molecule type" value="Genomic_DNA"/>
</dbReference>
<organism evidence="1 2">
    <name type="scientific">Gigaspora margarita</name>
    <dbReference type="NCBI Taxonomy" id="4874"/>
    <lineage>
        <taxon>Eukaryota</taxon>
        <taxon>Fungi</taxon>
        <taxon>Fungi incertae sedis</taxon>
        <taxon>Mucoromycota</taxon>
        <taxon>Glomeromycotina</taxon>
        <taxon>Glomeromycetes</taxon>
        <taxon>Diversisporales</taxon>
        <taxon>Gigasporaceae</taxon>
        <taxon>Gigaspora</taxon>
    </lineage>
</organism>
<keyword evidence="2" id="KW-1185">Reference proteome</keyword>
<protein>
    <submittedName>
        <fullName evidence="1">31573_t:CDS:1</fullName>
    </submittedName>
</protein>
<evidence type="ECO:0000313" key="1">
    <source>
        <dbReference type="EMBL" id="CAG8549099.1"/>
    </source>
</evidence>
<accession>A0ABN7UAF3</accession>
<comment type="caution">
    <text evidence="1">The sequence shown here is derived from an EMBL/GenBank/DDBJ whole genome shotgun (WGS) entry which is preliminary data.</text>
</comment>
<reference evidence="1 2" key="1">
    <citation type="submission" date="2021-06" db="EMBL/GenBank/DDBJ databases">
        <authorList>
            <person name="Kallberg Y."/>
            <person name="Tangrot J."/>
            <person name="Rosling A."/>
        </authorList>
    </citation>
    <scope>NUCLEOTIDE SEQUENCE [LARGE SCALE GENOMIC DNA]</scope>
    <source>
        <strain evidence="1 2">120-4 pot B 10/14</strain>
    </source>
</reference>
<evidence type="ECO:0000313" key="2">
    <source>
        <dbReference type="Proteomes" id="UP000789901"/>
    </source>
</evidence>
<gene>
    <name evidence="1" type="ORF">GMARGA_LOCUS4466</name>
</gene>
<dbReference type="Proteomes" id="UP000789901">
    <property type="component" value="Unassembled WGS sequence"/>
</dbReference>